<feature type="compositionally biased region" description="Basic residues" evidence="3">
    <location>
        <begin position="108"/>
        <end position="121"/>
    </location>
</feature>
<dbReference type="InterPro" id="IPR036028">
    <property type="entry name" value="SH3-like_dom_sf"/>
</dbReference>
<evidence type="ECO:0000313" key="5">
    <source>
        <dbReference type="EMBL" id="JAG74969.1"/>
    </source>
</evidence>
<evidence type="ECO:0000256" key="3">
    <source>
        <dbReference type="SAM" id="MobiDB-lite"/>
    </source>
</evidence>
<dbReference type="SMART" id="SM00326">
    <property type="entry name" value="SH3"/>
    <property type="match status" value="1"/>
</dbReference>
<dbReference type="Proteomes" id="UP000694866">
    <property type="component" value="Unplaced"/>
</dbReference>
<dbReference type="AlphaFoldDB" id="A0A0C9QWZ7"/>
<dbReference type="SUPFAM" id="SSF50044">
    <property type="entry name" value="SH3-domain"/>
    <property type="match status" value="1"/>
</dbReference>
<evidence type="ECO:0000259" key="4">
    <source>
        <dbReference type="PROSITE" id="PS50002"/>
    </source>
</evidence>
<reference evidence="7" key="2">
    <citation type="submission" date="2025-04" db="UniProtKB">
        <authorList>
            <consortium name="RefSeq"/>
        </authorList>
    </citation>
    <scope>IDENTIFICATION</scope>
    <source>
        <strain evidence="7">USDA-PBARC FA_bdor</strain>
        <tissue evidence="7">Whole organism</tissue>
    </source>
</reference>
<sequence length="345" mass="38952">MGQRTSAPQRPKISLTWVLRGQQHSSKKSGMSKTPPQADNTIKSNDFTRNAIDKFQMSLEKERVANRQMENFLECYSENKEATKEKVKRAISEPSLVLRESTAPSVHEKHRHRRTKKNHKARRNGRFGYEINDLHSFLTKASIEKPANIPVVISFTSMLYQTQGGIQDEIALPLGTVVNAVFKNESWLYVQTPHGQEGYVGYSACLPLGILQPTRGPCWENTNDVFPRPLGNMTDTEKLRDIRSECGVRTSRRRRGSRSAISACGERSVDRLYLRAAANAKTVGSRQTLLIIQNDYSSQNKDSMTVCKGDVVALLSEHMQDWFWVRSRDGREGFIPAVVAGHGFL</sequence>
<dbReference type="PROSITE" id="PS50002">
    <property type="entry name" value="SH3"/>
    <property type="match status" value="1"/>
</dbReference>
<reference evidence="5" key="1">
    <citation type="submission" date="2015-01" db="EMBL/GenBank/DDBJ databases">
        <title>Transcriptome Assembly of Fopius arisanus.</title>
        <authorList>
            <person name="Geib S."/>
        </authorList>
    </citation>
    <scope>NUCLEOTIDE SEQUENCE</scope>
</reference>
<dbReference type="KEGG" id="fas:105269933"/>
<dbReference type="RefSeq" id="XP_011308855.1">
    <property type="nucleotide sequence ID" value="XM_011310553.1"/>
</dbReference>
<protein>
    <submittedName>
        <fullName evidence="5">SRK1 protein</fullName>
    </submittedName>
</protein>
<evidence type="ECO:0000256" key="2">
    <source>
        <dbReference type="PROSITE-ProRule" id="PRU00192"/>
    </source>
</evidence>
<evidence type="ECO:0000256" key="1">
    <source>
        <dbReference type="ARBA" id="ARBA00022443"/>
    </source>
</evidence>
<organism evidence="5">
    <name type="scientific">Fopius arisanus</name>
    <dbReference type="NCBI Taxonomy" id="64838"/>
    <lineage>
        <taxon>Eukaryota</taxon>
        <taxon>Metazoa</taxon>
        <taxon>Ecdysozoa</taxon>
        <taxon>Arthropoda</taxon>
        <taxon>Hexapoda</taxon>
        <taxon>Insecta</taxon>
        <taxon>Pterygota</taxon>
        <taxon>Neoptera</taxon>
        <taxon>Endopterygota</taxon>
        <taxon>Hymenoptera</taxon>
        <taxon>Apocrita</taxon>
        <taxon>Ichneumonoidea</taxon>
        <taxon>Braconidae</taxon>
        <taxon>Opiinae</taxon>
        <taxon>Fopius</taxon>
    </lineage>
</organism>
<feature type="domain" description="SH3" evidence="4">
    <location>
        <begin position="285"/>
        <end position="345"/>
    </location>
</feature>
<dbReference type="GeneID" id="105269933"/>
<gene>
    <name evidence="5" type="primary">SRK1</name>
    <name evidence="7" type="synonym">LOC105269933</name>
    <name evidence="5" type="ORF">g.36888</name>
</gene>
<dbReference type="Gene3D" id="2.30.30.40">
    <property type="entry name" value="SH3 Domains"/>
    <property type="match status" value="1"/>
</dbReference>
<dbReference type="OrthoDB" id="6415921at2759"/>
<feature type="compositionally biased region" description="Polar residues" evidence="3">
    <location>
        <begin position="22"/>
        <end position="44"/>
    </location>
</feature>
<accession>A0A0C9QWZ7</accession>
<keyword evidence="6" id="KW-1185">Reference proteome</keyword>
<accession>A0A9R1TGB7</accession>
<dbReference type="EMBL" id="GBYB01005202">
    <property type="protein sequence ID" value="JAG74969.1"/>
    <property type="molecule type" value="Transcribed_RNA"/>
</dbReference>
<evidence type="ECO:0000313" key="6">
    <source>
        <dbReference type="Proteomes" id="UP000694866"/>
    </source>
</evidence>
<dbReference type="CDD" id="cd00174">
    <property type="entry name" value="SH3"/>
    <property type="match status" value="1"/>
</dbReference>
<dbReference type="Pfam" id="PF00018">
    <property type="entry name" value="SH3_1"/>
    <property type="match status" value="1"/>
</dbReference>
<proteinExistence type="predicted"/>
<evidence type="ECO:0000313" key="7">
    <source>
        <dbReference type="RefSeq" id="XP_011308855.1"/>
    </source>
</evidence>
<keyword evidence="1 2" id="KW-0728">SH3 domain</keyword>
<feature type="region of interest" description="Disordered" evidence="3">
    <location>
        <begin position="100"/>
        <end position="121"/>
    </location>
</feature>
<name>A0A0C9QWZ7_9HYME</name>
<feature type="region of interest" description="Disordered" evidence="3">
    <location>
        <begin position="20"/>
        <end position="44"/>
    </location>
</feature>
<dbReference type="InterPro" id="IPR001452">
    <property type="entry name" value="SH3_domain"/>
</dbReference>